<dbReference type="AlphaFoldDB" id="A0AAW6HPJ6"/>
<keyword evidence="3" id="KW-0378">Hydrolase</keyword>
<evidence type="ECO:0000259" key="7">
    <source>
        <dbReference type="Pfam" id="PF00004"/>
    </source>
</evidence>
<dbReference type="Pfam" id="PF00004">
    <property type="entry name" value="AAA"/>
    <property type="match status" value="1"/>
</dbReference>
<evidence type="ECO:0000256" key="3">
    <source>
        <dbReference type="ARBA" id="ARBA00022801"/>
    </source>
</evidence>
<dbReference type="InterPro" id="IPR027417">
    <property type="entry name" value="P-loop_NTPase"/>
</dbReference>
<dbReference type="GO" id="GO:0005524">
    <property type="term" value="F:ATP binding"/>
    <property type="evidence" value="ECO:0007669"/>
    <property type="project" value="UniProtKB-KW"/>
</dbReference>
<comment type="caution">
    <text evidence="10">The sequence shown here is derived from an EMBL/GenBank/DDBJ whole genome shotgun (WGS) entry which is preliminary data.</text>
</comment>
<dbReference type="Gene3D" id="3.40.50.300">
    <property type="entry name" value="P-loop containing nucleotide triphosphate hydrolases"/>
    <property type="match status" value="3"/>
</dbReference>
<dbReference type="GO" id="GO:0043139">
    <property type="term" value="F:5'-3' DNA helicase activity"/>
    <property type="evidence" value="ECO:0007669"/>
    <property type="project" value="TreeGrafter"/>
</dbReference>
<evidence type="ECO:0000256" key="4">
    <source>
        <dbReference type="ARBA" id="ARBA00022806"/>
    </source>
</evidence>
<dbReference type="InterPro" id="IPR003959">
    <property type="entry name" value="ATPase_AAA_core"/>
</dbReference>
<evidence type="ECO:0000256" key="2">
    <source>
        <dbReference type="ARBA" id="ARBA00022741"/>
    </source>
</evidence>
<evidence type="ECO:0000259" key="8">
    <source>
        <dbReference type="Pfam" id="PF13086"/>
    </source>
</evidence>
<evidence type="ECO:0000256" key="5">
    <source>
        <dbReference type="ARBA" id="ARBA00022840"/>
    </source>
</evidence>
<feature type="domain" description="ATPase AAA-type core" evidence="7">
    <location>
        <begin position="355"/>
        <end position="411"/>
    </location>
</feature>
<feature type="domain" description="DNA2/NAM7 helicase-like C-terminal" evidence="9">
    <location>
        <begin position="896"/>
        <end position="1037"/>
    </location>
</feature>
<dbReference type="SUPFAM" id="SSF52540">
    <property type="entry name" value="P-loop containing nucleoside triphosphate hydrolases"/>
    <property type="match status" value="1"/>
</dbReference>
<evidence type="ECO:0000259" key="9">
    <source>
        <dbReference type="Pfam" id="PF13087"/>
    </source>
</evidence>
<keyword evidence="2" id="KW-0547">Nucleotide-binding</keyword>
<sequence>MNNEKTKLLRAWFCNEIMSLPCFDKNDKQTIPFELKNGYSTIKKYQNELFIFFGELNYKTDVLSKFDLKKKCECELDKPDNEENEYCEICKISKLFDNNSDSKHYYLGYIFLNKYKEGDKIKDPFLKIKINEKDNSDNSIYVLNFSTYKNYFFISFASYIATKIKEDRENIDILEEYDKYKKELKEIQSELLDKYENKEPVLLNELLEHLLNNKFHLESNIDKKKYWYIEPKEGEESPYFRYRQQSYYLDIILDAINLINNKENRWNIPKNLERYLGINESDKEEKYNFFEDENNDKSNEEFQKNLEKFINPEFYPKAKFIGNPKYNLTLMQQVAINISVQQKSENIVNDIWSVNGPPGTGKTTLLKDIFAEIICEQAELLSKESLNLENIKDKENKIRELIRNNNNQILVLSSNNGAVQNIVNELPLIPDDLPDFLKDELDYFKDVNKNQTSHGSCNKSNKITFGQISLEGGSGKKEKRLEELYNSIIQWCKKNENEKRFENSRTAFNELLSSIKEINELHREVIGSFKIVKNGFSKKETYNDFIKYEYLKYQKNKQINDFFTEITENITEELNNLSRLKKVKDGYQFKPKIEHLNQDYSSSFFSRLFKTKKYKILSIKKENADRLFNFLEKLNKKINNLFQLYKNAFNKYLNNDSIKLIDINNLELLITEYNYNDKSINREEKQKDNPYSNEIINSLRMLLFVRALKFKKEFICKYVDYFDAKNCRKDGFYHLSRFIFPITSSTFASFKNIYAKINHNNITNNKEGGINDDLKTKIRYAFVDEAGQAVTWSLVGALMCANKVIVVGDPDQIKPVLTTDSYIQKWIKQNESLDDEYFNPDLSVQTFVDRISNYYNKNENRKNSIKGLPLWVHRRCDNPMFSISNEISYNGKMVKVTKDSTFNPSCIINIPGEDIKGHNVERQINNLPKIIDKIKEICSLADSKNFPDNKDSTISNKDIFIISPFKEVSSKIKYNKYLKDISCGTVHTFQGKEAKVVILMLGVNKKSSGAAKWVVKEPNLINVAVTRAKQYFFVVCDFNVYKSIHNDTFNTLCKLISKKNSANDDTEKIYSLDEFLDIKI</sequence>
<dbReference type="InterPro" id="IPR050534">
    <property type="entry name" value="Coronavir_polyprotein_1ab"/>
</dbReference>
<feature type="domain" description="DNA2/NAM7 helicase helicase" evidence="8">
    <location>
        <begin position="777"/>
        <end position="818"/>
    </location>
</feature>
<dbReference type="Pfam" id="PF13087">
    <property type="entry name" value="AAA_12"/>
    <property type="match status" value="1"/>
</dbReference>
<keyword evidence="4" id="KW-0347">Helicase</keyword>
<keyword evidence="5" id="KW-0067">ATP-binding</keyword>
<dbReference type="InterPro" id="IPR041677">
    <property type="entry name" value="DNA2/NAM7_AAA_11"/>
</dbReference>
<feature type="coiled-coil region" evidence="6">
    <location>
        <begin position="170"/>
        <end position="197"/>
    </location>
</feature>
<proteinExistence type="inferred from homology"/>
<evidence type="ECO:0000313" key="11">
    <source>
        <dbReference type="Proteomes" id="UP001216384"/>
    </source>
</evidence>
<dbReference type="RefSeq" id="WP_272404079.1">
    <property type="nucleotide sequence ID" value="NZ_JAJHZP010000015.1"/>
</dbReference>
<name>A0AAW6HPJ6_9MOLU</name>
<accession>A0AAW6HPJ6</accession>
<protein>
    <submittedName>
        <fullName evidence="10">AAA domain-containing protein</fullName>
    </submittedName>
</protein>
<comment type="similarity">
    <text evidence="1">Belongs to the DNA2/NAM7 helicase family.</text>
</comment>
<dbReference type="InterPro" id="IPR041679">
    <property type="entry name" value="DNA2/NAM7-like_C"/>
</dbReference>
<evidence type="ECO:0000313" key="10">
    <source>
        <dbReference type="EMBL" id="MDC4183649.1"/>
    </source>
</evidence>
<keyword evidence="6" id="KW-0175">Coiled coil</keyword>
<dbReference type="PANTHER" id="PTHR43788">
    <property type="entry name" value="DNA2/NAM7 HELICASE FAMILY MEMBER"/>
    <property type="match status" value="1"/>
</dbReference>
<evidence type="ECO:0000256" key="1">
    <source>
        <dbReference type="ARBA" id="ARBA00007913"/>
    </source>
</evidence>
<dbReference type="Pfam" id="PF13086">
    <property type="entry name" value="AAA_11"/>
    <property type="match status" value="1"/>
</dbReference>
<dbReference type="PANTHER" id="PTHR43788:SF8">
    <property type="entry name" value="DNA-BINDING PROTEIN SMUBP-2"/>
    <property type="match status" value="1"/>
</dbReference>
<evidence type="ECO:0000256" key="6">
    <source>
        <dbReference type="SAM" id="Coils"/>
    </source>
</evidence>
<gene>
    <name evidence="10" type="ORF">LNO71_03320</name>
</gene>
<organism evidence="10 11">
    <name type="scientific">Mycoplasma bradburyae</name>
    <dbReference type="NCBI Taxonomy" id="2963128"/>
    <lineage>
        <taxon>Bacteria</taxon>
        <taxon>Bacillati</taxon>
        <taxon>Mycoplasmatota</taxon>
        <taxon>Mollicutes</taxon>
        <taxon>Mycoplasmataceae</taxon>
        <taxon>Mycoplasma</taxon>
    </lineage>
</organism>
<dbReference type="Proteomes" id="UP001216384">
    <property type="component" value="Unassembled WGS sequence"/>
</dbReference>
<reference evidence="10" key="1">
    <citation type="submission" date="2021-11" db="EMBL/GenBank/DDBJ databases">
        <title>Description of Mycoplasma bradburyaesp. nov.from sea birds: a tribute to a great mycoplasmologist.</title>
        <authorList>
            <person name="Ramirez A.S."/>
            <person name="Poveda C."/>
            <person name="Suarez-Perez A."/>
            <person name="Rosales R.S."/>
            <person name="Dijkman R."/>
            <person name="Feberwee A."/>
            <person name="Spergser J."/>
            <person name="Szostak M.P."/>
            <person name="Ressel L."/>
            <person name="Calabuig P."/>
            <person name="Catania S."/>
            <person name="Gobbo F."/>
            <person name="Timofte D."/>
            <person name="Poveda J.B."/>
        </authorList>
    </citation>
    <scope>NUCLEOTIDE SEQUENCE</scope>
    <source>
        <strain evidence="10">T264</strain>
    </source>
</reference>
<dbReference type="EMBL" id="JAJHZP010000015">
    <property type="protein sequence ID" value="MDC4183649.1"/>
    <property type="molecule type" value="Genomic_DNA"/>
</dbReference>
<dbReference type="GO" id="GO:0016887">
    <property type="term" value="F:ATP hydrolysis activity"/>
    <property type="evidence" value="ECO:0007669"/>
    <property type="project" value="InterPro"/>
</dbReference>